<keyword evidence="2" id="KW-0472">Membrane</keyword>
<feature type="transmembrane region" description="Helical" evidence="2">
    <location>
        <begin position="6"/>
        <end position="25"/>
    </location>
</feature>
<dbReference type="Proteomes" id="UP000220251">
    <property type="component" value="Unassembled WGS sequence"/>
</dbReference>
<organism evidence="3 4">
    <name type="scientific">Estrella lausannensis</name>
    <dbReference type="NCBI Taxonomy" id="483423"/>
    <lineage>
        <taxon>Bacteria</taxon>
        <taxon>Pseudomonadati</taxon>
        <taxon>Chlamydiota</taxon>
        <taxon>Chlamydiia</taxon>
        <taxon>Parachlamydiales</taxon>
        <taxon>Candidatus Criblamydiaceae</taxon>
        <taxon>Estrella</taxon>
    </lineage>
</organism>
<evidence type="ECO:0000256" key="1">
    <source>
        <dbReference type="SAM" id="Coils"/>
    </source>
</evidence>
<dbReference type="EMBL" id="CWGJ01000010">
    <property type="protein sequence ID" value="CRX37960.1"/>
    <property type="molecule type" value="Genomic_DNA"/>
</dbReference>
<protein>
    <submittedName>
        <fullName evidence="3">Putative membrane protein</fullName>
    </submittedName>
</protein>
<reference evidence="4" key="1">
    <citation type="submission" date="2015-06" db="EMBL/GenBank/DDBJ databases">
        <authorList>
            <person name="Bertelli C."/>
        </authorList>
    </citation>
    <scope>NUCLEOTIDE SEQUENCE [LARGE SCALE GENOMIC DNA]</scope>
    <source>
        <strain evidence="4">CRIB-30</strain>
    </source>
</reference>
<gene>
    <name evidence="3" type="ORF">ELAC_0605</name>
</gene>
<evidence type="ECO:0000256" key="2">
    <source>
        <dbReference type="SAM" id="Phobius"/>
    </source>
</evidence>
<keyword evidence="4" id="KW-1185">Reference proteome</keyword>
<accession>A0A0H5E414</accession>
<keyword evidence="2" id="KW-1133">Transmembrane helix</keyword>
<evidence type="ECO:0000313" key="4">
    <source>
        <dbReference type="Proteomes" id="UP000220251"/>
    </source>
</evidence>
<feature type="coiled-coil region" evidence="1">
    <location>
        <begin position="40"/>
        <end position="108"/>
    </location>
</feature>
<sequence>MVNFLVSIVGFIFLNILLFFGQEWYHSSDVKRSESLQKVIELQQREYIRIELQLEKIKNEAEKAQSLQEYNDLQDQYESLYKRYDKIIDEHNRNVEECNRLIKKSSTRYYLIPIPRFLGKNSK</sequence>
<proteinExistence type="predicted"/>
<keyword evidence="1" id="KW-0175">Coiled coil</keyword>
<keyword evidence="2" id="KW-0812">Transmembrane</keyword>
<dbReference type="AlphaFoldDB" id="A0A0H5E414"/>
<dbReference type="RefSeq" id="WP_098037822.1">
    <property type="nucleotide sequence ID" value="NZ_CWGJ01000010.1"/>
</dbReference>
<evidence type="ECO:0000313" key="3">
    <source>
        <dbReference type="EMBL" id="CRX37960.1"/>
    </source>
</evidence>
<name>A0A0H5E414_9BACT</name>